<evidence type="ECO:0000313" key="2">
    <source>
        <dbReference type="EMBL" id="VDK89034.1"/>
    </source>
</evidence>
<reference evidence="2 3" key="1">
    <citation type="submission" date="2018-08" db="EMBL/GenBank/DDBJ databases">
        <authorList>
            <person name="Laetsch R D."/>
            <person name="Stevens L."/>
            <person name="Kumar S."/>
            <person name="Blaxter L. M."/>
        </authorList>
    </citation>
    <scope>NUCLEOTIDE SEQUENCE [LARGE SCALE GENOMIC DNA]</scope>
</reference>
<name>A0A3P6VFW7_LITSI</name>
<feature type="region of interest" description="Disordered" evidence="1">
    <location>
        <begin position="1"/>
        <end position="32"/>
    </location>
</feature>
<evidence type="ECO:0000256" key="1">
    <source>
        <dbReference type="SAM" id="MobiDB-lite"/>
    </source>
</evidence>
<dbReference type="AlphaFoldDB" id="A0A3P6VFW7"/>
<feature type="non-terminal residue" evidence="2">
    <location>
        <position position="1"/>
    </location>
</feature>
<evidence type="ECO:0000313" key="3">
    <source>
        <dbReference type="Proteomes" id="UP000277928"/>
    </source>
</evidence>
<dbReference type="EMBL" id="UYRX01001281">
    <property type="protein sequence ID" value="VDK89034.1"/>
    <property type="molecule type" value="Genomic_DNA"/>
</dbReference>
<proteinExistence type="predicted"/>
<feature type="compositionally biased region" description="Polar residues" evidence="1">
    <location>
        <begin position="23"/>
        <end position="32"/>
    </location>
</feature>
<keyword evidence="3" id="KW-1185">Reference proteome</keyword>
<dbReference type="Proteomes" id="UP000277928">
    <property type="component" value="Unassembled WGS sequence"/>
</dbReference>
<sequence length="32" mass="3497">GNRNKYKGITPGEEASSEVKGYLTQTNVQQAK</sequence>
<protein>
    <submittedName>
        <fullName evidence="2">Uncharacterized protein</fullName>
    </submittedName>
</protein>
<gene>
    <name evidence="2" type="ORF">NLS_LOCUS8949</name>
</gene>
<accession>A0A3P6VFW7</accession>
<organism evidence="2 3">
    <name type="scientific">Litomosoides sigmodontis</name>
    <name type="common">Filarial nematode worm</name>
    <dbReference type="NCBI Taxonomy" id="42156"/>
    <lineage>
        <taxon>Eukaryota</taxon>
        <taxon>Metazoa</taxon>
        <taxon>Ecdysozoa</taxon>
        <taxon>Nematoda</taxon>
        <taxon>Chromadorea</taxon>
        <taxon>Rhabditida</taxon>
        <taxon>Spirurina</taxon>
        <taxon>Spiruromorpha</taxon>
        <taxon>Filarioidea</taxon>
        <taxon>Onchocercidae</taxon>
        <taxon>Litomosoides</taxon>
    </lineage>
</organism>